<feature type="compositionally biased region" description="Basic and acidic residues" evidence="1">
    <location>
        <begin position="72"/>
        <end position="91"/>
    </location>
</feature>
<reference evidence="2 3" key="1">
    <citation type="journal article" date="2012" name="Genome Biol.">
        <title>Genome and low-iron response of an oceanic diatom adapted to chronic iron limitation.</title>
        <authorList>
            <person name="Lommer M."/>
            <person name="Specht M."/>
            <person name="Roy A.S."/>
            <person name="Kraemer L."/>
            <person name="Andreson R."/>
            <person name="Gutowska M.A."/>
            <person name="Wolf J."/>
            <person name="Bergner S.V."/>
            <person name="Schilhabel M.B."/>
            <person name="Klostermeier U.C."/>
            <person name="Beiko R.G."/>
            <person name="Rosenstiel P."/>
            <person name="Hippler M."/>
            <person name="Laroche J."/>
        </authorList>
    </citation>
    <scope>NUCLEOTIDE SEQUENCE [LARGE SCALE GENOMIC DNA]</scope>
    <source>
        <strain evidence="2 3">CCMP1005</strain>
    </source>
</reference>
<organism evidence="2 3">
    <name type="scientific">Thalassiosira oceanica</name>
    <name type="common">Marine diatom</name>
    <dbReference type="NCBI Taxonomy" id="159749"/>
    <lineage>
        <taxon>Eukaryota</taxon>
        <taxon>Sar</taxon>
        <taxon>Stramenopiles</taxon>
        <taxon>Ochrophyta</taxon>
        <taxon>Bacillariophyta</taxon>
        <taxon>Coscinodiscophyceae</taxon>
        <taxon>Thalassiosirophycidae</taxon>
        <taxon>Thalassiosirales</taxon>
        <taxon>Thalassiosiraceae</taxon>
        <taxon>Thalassiosira</taxon>
    </lineage>
</organism>
<name>K0RF64_THAOC</name>
<evidence type="ECO:0000313" key="3">
    <source>
        <dbReference type="Proteomes" id="UP000266841"/>
    </source>
</evidence>
<sequence>TKWRSTRGHAPPLPKQTPGSGLSKTVFQLSISLALVYYICRPRRPGTQESLVILERKFYWRGIPSSGLNTATERKPIREKVPKGDGGEKPRVDIGEQSCSQVAELQSLTSTNHPSSRSGVGADERGISSVGRATASHAVGRGFDFHILHFCEFNSLADYFCSPT</sequence>
<feature type="non-terminal residue" evidence="2">
    <location>
        <position position="1"/>
    </location>
</feature>
<protein>
    <submittedName>
        <fullName evidence="2">Uncharacterized protein</fullName>
    </submittedName>
</protein>
<dbReference type="AntiFam" id="ANF00013">
    <property type="entry name" value="tRNA translation"/>
</dbReference>
<proteinExistence type="predicted"/>
<dbReference type="EMBL" id="AGNL01046757">
    <property type="protein sequence ID" value="EJK47651.1"/>
    <property type="molecule type" value="Genomic_DNA"/>
</dbReference>
<keyword evidence="3" id="KW-1185">Reference proteome</keyword>
<dbReference type="Proteomes" id="UP000266841">
    <property type="component" value="Unassembled WGS sequence"/>
</dbReference>
<feature type="region of interest" description="Disordered" evidence="1">
    <location>
        <begin position="70"/>
        <end position="91"/>
    </location>
</feature>
<accession>K0RF64</accession>
<dbReference type="AlphaFoldDB" id="K0RF64"/>
<feature type="region of interest" description="Disordered" evidence="1">
    <location>
        <begin position="1"/>
        <end position="21"/>
    </location>
</feature>
<gene>
    <name evidence="2" type="ORF">THAOC_33613</name>
</gene>
<evidence type="ECO:0000256" key="1">
    <source>
        <dbReference type="SAM" id="MobiDB-lite"/>
    </source>
</evidence>
<comment type="caution">
    <text evidence="2">The sequence shown here is derived from an EMBL/GenBank/DDBJ whole genome shotgun (WGS) entry which is preliminary data.</text>
</comment>
<evidence type="ECO:0000313" key="2">
    <source>
        <dbReference type="EMBL" id="EJK47651.1"/>
    </source>
</evidence>